<gene>
    <name evidence="3" type="ORF">GCM10008983_10400</name>
</gene>
<dbReference type="PANTHER" id="PTHR21240">
    <property type="entry name" value="2-AMINO-3-CARBOXYLMUCONATE-6-SEMIALDEHYDE DECARBOXYLASE"/>
    <property type="match status" value="1"/>
</dbReference>
<proteinExistence type="predicted"/>
<comment type="caution">
    <text evidence="3">The sequence shown here is derived from an EMBL/GenBank/DDBJ whole genome shotgun (WGS) entry which is preliminary data.</text>
</comment>
<dbReference type="InterPro" id="IPR032466">
    <property type="entry name" value="Metal_Hydrolase"/>
</dbReference>
<feature type="domain" description="Amidohydrolase-related" evidence="2">
    <location>
        <begin position="54"/>
        <end position="355"/>
    </location>
</feature>
<evidence type="ECO:0000313" key="3">
    <source>
        <dbReference type="EMBL" id="GAA0435685.1"/>
    </source>
</evidence>
<dbReference type="SUPFAM" id="SSF51556">
    <property type="entry name" value="Metallo-dependent hydrolases"/>
    <property type="match status" value="1"/>
</dbReference>
<dbReference type="Proteomes" id="UP001501459">
    <property type="component" value="Unassembled WGS sequence"/>
</dbReference>
<sequence length="366" mass="42697">MAESKQKQSNKKRPIIDVDIHEGALYEDLLPYLDNPWKRYITDSDWVMEKHLPYPIPGPDGLNRADAKTPDGRPAGTDLSFMQEQLLDEVGHEYGILTSAFDPSPSSMHGWYEMAHALASAYNDYQIDHWLDKDERLYGSVHVAAQEPQSAVREIERVGSHPKMVQVMLPIDDRPWGDPYYHPIFEAAERHNLMIAMHHNEPPSYYGKYPRYFVEWHCVMPNTHMVQINSMVFNGVFEKYPNLKLMMVEAGFTYAPALMRKMDQQYKALRHEVPWIKRLPSQIIREHVCFSTQPSDELSSEEFMTFVDLMGSDEMICFSTDYPHWDYDSPFQALPSLGEDLENKIFRENARNFYPKLQNTRRPVSQ</sequence>
<keyword evidence="1" id="KW-0456">Lyase</keyword>
<dbReference type="Gene3D" id="3.20.20.140">
    <property type="entry name" value="Metal-dependent hydrolases"/>
    <property type="match status" value="1"/>
</dbReference>
<accession>A0ABN0Z768</accession>
<evidence type="ECO:0000259" key="2">
    <source>
        <dbReference type="Pfam" id="PF04909"/>
    </source>
</evidence>
<evidence type="ECO:0000313" key="4">
    <source>
        <dbReference type="Proteomes" id="UP001501459"/>
    </source>
</evidence>
<dbReference type="EMBL" id="BAAADM010000028">
    <property type="protein sequence ID" value="GAA0435685.1"/>
    <property type="molecule type" value="Genomic_DNA"/>
</dbReference>
<dbReference type="PANTHER" id="PTHR21240:SF28">
    <property type="entry name" value="ISO-OROTATE DECARBOXYLASE (EUROFUNG)"/>
    <property type="match status" value="1"/>
</dbReference>
<dbReference type="InterPro" id="IPR032465">
    <property type="entry name" value="ACMSD"/>
</dbReference>
<reference evidence="3 4" key="1">
    <citation type="journal article" date="2019" name="Int. J. Syst. Evol. Microbiol.">
        <title>The Global Catalogue of Microorganisms (GCM) 10K type strain sequencing project: providing services to taxonomists for standard genome sequencing and annotation.</title>
        <authorList>
            <consortium name="The Broad Institute Genomics Platform"/>
            <consortium name="The Broad Institute Genome Sequencing Center for Infectious Disease"/>
            <person name="Wu L."/>
            <person name="Ma J."/>
        </authorList>
    </citation>
    <scope>NUCLEOTIDE SEQUENCE [LARGE SCALE GENOMIC DNA]</scope>
    <source>
        <strain evidence="3 4">JCM 12149</strain>
    </source>
</reference>
<name>A0ABN0Z768_9BACI</name>
<dbReference type="Pfam" id="PF04909">
    <property type="entry name" value="Amidohydro_2"/>
    <property type="match status" value="1"/>
</dbReference>
<organism evidence="3 4">
    <name type="scientific">Lentibacillus halophilus</name>
    <dbReference type="NCBI Taxonomy" id="295065"/>
    <lineage>
        <taxon>Bacteria</taxon>
        <taxon>Bacillati</taxon>
        <taxon>Bacillota</taxon>
        <taxon>Bacilli</taxon>
        <taxon>Bacillales</taxon>
        <taxon>Bacillaceae</taxon>
        <taxon>Lentibacillus</taxon>
    </lineage>
</organism>
<dbReference type="InterPro" id="IPR006680">
    <property type="entry name" value="Amidohydro-rel"/>
</dbReference>
<dbReference type="RefSeq" id="WP_343751618.1">
    <property type="nucleotide sequence ID" value="NZ_BAAADM010000028.1"/>
</dbReference>
<protein>
    <submittedName>
        <fullName evidence="3">Amidohydrolase family protein</fullName>
    </submittedName>
</protein>
<keyword evidence="4" id="KW-1185">Reference proteome</keyword>
<evidence type="ECO:0000256" key="1">
    <source>
        <dbReference type="ARBA" id="ARBA00023239"/>
    </source>
</evidence>